<name>A0ACA9M159_9GLOM</name>
<dbReference type="EMBL" id="CAJVPT010009325">
    <property type="protein sequence ID" value="CAG8560644.1"/>
    <property type="molecule type" value="Genomic_DNA"/>
</dbReference>
<organism evidence="1 2">
    <name type="scientific">Acaulospora colombiana</name>
    <dbReference type="NCBI Taxonomy" id="27376"/>
    <lineage>
        <taxon>Eukaryota</taxon>
        <taxon>Fungi</taxon>
        <taxon>Fungi incertae sedis</taxon>
        <taxon>Mucoromycota</taxon>
        <taxon>Glomeromycotina</taxon>
        <taxon>Glomeromycetes</taxon>
        <taxon>Diversisporales</taxon>
        <taxon>Acaulosporaceae</taxon>
        <taxon>Acaulospora</taxon>
    </lineage>
</organism>
<evidence type="ECO:0000313" key="2">
    <source>
        <dbReference type="Proteomes" id="UP000789525"/>
    </source>
</evidence>
<sequence length="222" mass="23505">MPPVQRKASSMGYDNYSAISEKSSTPQGKIRSRGRTAISGSNLRGSVQVNTLDNFDVNNFGRSGSNNSLRLNPLNTNDAGVSLLHAEHNSSPIATISANSSHVKSLQNNPIPHTQCIPAMLVGHNPTVQNASSDVQQQSKAFAEQLMASQKLQEIKNQDNKKSIDSKEISVSSITPKIVGATPVPHFVPKATALSTSFITANSAGSINDAAVKTSNMTASHV</sequence>
<keyword evidence="2" id="KW-1185">Reference proteome</keyword>
<proteinExistence type="predicted"/>
<comment type="caution">
    <text evidence="1">The sequence shown here is derived from an EMBL/GenBank/DDBJ whole genome shotgun (WGS) entry which is preliminary data.</text>
</comment>
<reference evidence="1" key="1">
    <citation type="submission" date="2021-06" db="EMBL/GenBank/DDBJ databases">
        <authorList>
            <person name="Kallberg Y."/>
            <person name="Tangrot J."/>
            <person name="Rosling A."/>
        </authorList>
    </citation>
    <scope>NUCLEOTIDE SEQUENCE</scope>
    <source>
        <strain evidence="1">CL356</strain>
    </source>
</reference>
<gene>
    <name evidence="1" type="ORF">ACOLOM_LOCUS5219</name>
</gene>
<accession>A0ACA9M159</accession>
<dbReference type="Proteomes" id="UP000789525">
    <property type="component" value="Unassembled WGS sequence"/>
</dbReference>
<feature type="non-terminal residue" evidence="1">
    <location>
        <position position="222"/>
    </location>
</feature>
<protein>
    <submittedName>
        <fullName evidence="1">2259_t:CDS:1</fullName>
    </submittedName>
</protein>
<evidence type="ECO:0000313" key="1">
    <source>
        <dbReference type="EMBL" id="CAG8560644.1"/>
    </source>
</evidence>